<dbReference type="InterPro" id="IPR001046">
    <property type="entry name" value="NRAMP_fam"/>
</dbReference>
<evidence type="ECO:0000256" key="4">
    <source>
        <dbReference type="ARBA" id="ARBA00022989"/>
    </source>
</evidence>
<evidence type="ECO:0000256" key="2">
    <source>
        <dbReference type="ARBA" id="ARBA00022448"/>
    </source>
</evidence>
<evidence type="ECO:0000256" key="6">
    <source>
        <dbReference type="SAM" id="Phobius"/>
    </source>
</evidence>
<keyword evidence="3 6" id="KW-0812">Transmembrane</keyword>
<dbReference type="PANTHER" id="PTHR11706:SF33">
    <property type="entry name" value="NATURAL RESISTANCE-ASSOCIATED MACROPHAGE PROTEIN 2"/>
    <property type="match status" value="1"/>
</dbReference>
<feature type="transmembrane region" description="Helical" evidence="6">
    <location>
        <begin position="12"/>
        <end position="33"/>
    </location>
</feature>
<feature type="transmembrane region" description="Helical" evidence="6">
    <location>
        <begin position="53"/>
        <end position="79"/>
    </location>
</feature>
<dbReference type="GO" id="GO:0005886">
    <property type="term" value="C:plasma membrane"/>
    <property type="evidence" value="ECO:0007669"/>
    <property type="project" value="TreeGrafter"/>
</dbReference>
<feature type="transmembrane region" description="Helical" evidence="6">
    <location>
        <begin position="91"/>
        <end position="109"/>
    </location>
</feature>
<evidence type="ECO:0000256" key="5">
    <source>
        <dbReference type="ARBA" id="ARBA00023136"/>
    </source>
</evidence>
<proteinExistence type="predicted"/>
<evidence type="ECO:0000313" key="7">
    <source>
        <dbReference type="EMBL" id="OGH84373.1"/>
    </source>
</evidence>
<comment type="caution">
    <text evidence="7">The sequence shown here is derived from an EMBL/GenBank/DDBJ whole genome shotgun (WGS) entry which is preliminary data.</text>
</comment>
<sequence>METLIQKIKNHPWAIRLALILAVIGPGIISANADNDAGGITTYSIVGAHYGHHMLWVLLLITISLGITQEMGVRIGLVTRQGLAGLIRENFGVRLTVLAMVLMLIANLGTVTAEFAGVAAAFSIFGIPKYLVVPIAALVVWFILSKGSFRTTQKIFLVFSAFYIVYIINGFVIGPDFGDAFRSLVTPTIEWTTPFFVTMIALIGTTITPWGQFFIQSYVVDKGLDLKHYTTEKWEVYAGAFITDIVSFFIIISTAATLYKSGIHITDARDAAIALKPLAGQFAQLLFAFGLFSASMLGAFILPAATAYSICEAFGWESGFNTNLKTGKIFYSIILACIIVPAAVVMIPQVSLIKIMVWSQDINGILLPFILLFVMKIVNDKRIMGEYTNRPIGNVISWLTIVGIIGATAVLVGASILGYN</sequence>
<reference evidence="7 8" key="1">
    <citation type="journal article" date="2016" name="Nat. Commun.">
        <title>Thousands of microbial genomes shed light on interconnected biogeochemical processes in an aquifer system.</title>
        <authorList>
            <person name="Anantharaman K."/>
            <person name="Brown C.T."/>
            <person name="Hug L.A."/>
            <person name="Sharon I."/>
            <person name="Castelle C.J."/>
            <person name="Probst A.J."/>
            <person name="Thomas B.C."/>
            <person name="Singh A."/>
            <person name="Wilkins M.J."/>
            <person name="Karaoz U."/>
            <person name="Brodie E.L."/>
            <person name="Williams K.H."/>
            <person name="Hubbard S.S."/>
            <person name="Banfield J.F."/>
        </authorList>
    </citation>
    <scope>NUCLEOTIDE SEQUENCE [LARGE SCALE GENOMIC DNA]</scope>
</reference>
<dbReference type="AlphaFoldDB" id="A0A1F6NKS6"/>
<keyword evidence="4 6" id="KW-1133">Transmembrane helix</keyword>
<dbReference type="EMBL" id="MFQR01000026">
    <property type="protein sequence ID" value="OGH84373.1"/>
    <property type="molecule type" value="Genomic_DNA"/>
</dbReference>
<dbReference type="PANTHER" id="PTHR11706">
    <property type="entry name" value="SOLUTE CARRIER PROTEIN FAMILY 11 MEMBER"/>
    <property type="match status" value="1"/>
</dbReference>
<dbReference type="Proteomes" id="UP000177803">
    <property type="component" value="Unassembled WGS sequence"/>
</dbReference>
<feature type="transmembrane region" description="Helical" evidence="6">
    <location>
        <begin position="329"/>
        <end position="349"/>
    </location>
</feature>
<organism evidence="7 8">
    <name type="scientific">Candidatus Magasanikbacteria bacterium RIFOXYA2_FULL_44_8</name>
    <dbReference type="NCBI Taxonomy" id="1798696"/>
    <lineage>
        <taxon>Bacteria</taxon>
        <taxon>Candidatus Magasanikiibacteriota</taxon>
    </lineage>
</organism>
<feature type="transmembrane region" description="Helical" evidence="6">
    <location>
        <begin position="115"/>
        <end position="143"/>
    </location>
</feature>
<evidence type="ECO:0000313" key="8">
    <source>
        <dbReference type="Proteomes" id="UP000177803"/>
    </source>
</evidence>
<protein>
    <submittedName>
        <fullName evidence="7">Mn transporter</fullName>
    </submittedName>
</protein>
<dbReference type="GO" id="GO:0005384">
    <property type="term" value="F:manganese ion transmembrane transporter activity"/>
    <property type="evidence" value="ECO:0007669"/>
    <property type="project" value="TreeGrafter"/>
</dbReference>
<evidence type="ECO:0000256" key="3">
    <source>
        <dbReference type="ARBA" id="ARBA00022692"/>
    </source>
</evidence>
<feature type="transmembrane region" description="Helical" evidence="6">
    <location>
        <begin position="155"/>
        <end position="174"/>
    </location>
</feature>
<accession>A0A1F6NKS6</accession>
<keyword evidence="5 6" id="KW-0472">Membrane</keyword>
<feature type="transmembrane region" description="Helical" evidence="6">
    <location>
        <begin position="395"/>
        <end position="419"/>
    </location>
</feature>
<feature type="transmembrane region" description="Helical" evidence="6">
    <location>
        <begin position="355"/>
        <end position="374"/>
    </location>
</feature>
<dbReference type="GO" id="GO:0034755">
    <property type="term" value="P:iron ion transmembrane transport"/>
    <property type="evidence" value="ECO:0007669"/>
    <property type="project" value="TreeGrafter"/>
</dbReference>
<name>A0A1F6NKS6_9BACT</name>
<keyword evidence="2" id="KW-0813">Transport</keyword>
<dbReference type="Pfam" id="PF01566">
    <property type="entry name" value="Nramp"/>
    <property type="match status" value="1"/>
</dbReference>
<feature type="transmembrane region" description="Helical" evidence="6">
    <location>
        <begin position="285"/>
        <end position="308"/>
    </location>
</feature>
<dbReference type="GO" id="GO:0015086">
    <property type="term" value="F:cadmium ion transmembrane transporter activity"/>
    <property type="evidence" value="ECO:0007669"/>
    <property type="project" value="TreeGrafter"/>
</dbReference>
<feature type="transmembrane region" description="Helical" evidence="6">
    <location>
        <begin position="236"/>
        <end position="259"/>
    </location>
</feature>
<evidence type="ECO:0000256" key="1">
    <source>
        <dbReference type="ARBA" id="ARBA00004141"/>
    </source>
</evidence>
<comment type="subcellular location">
    <subcellularLocation>
        <location evidence="1">Membrane</location>
        <topology evidence="1">Multi-pass membrane protein</topology>
    </subcellularLocation>
</comment>
<feature type="transmembrane region" description="Helical" evidence="6">
    <location>
        <begin position="194"/>
        <end position="215"/>
    </location>
</feature>
<gene>
    <name evidence="7" type="ORF">A2261_00720</name>
</gene>